<dbReference type="Proteomes" id="UP000007799">
    <property type="component" value="Unassembled WGS sequence"/>
</dbReference>
<sequence>MCVRLVAAFRACMLLVVAVLASLALFGAASAQTQTQPQAETSDEELCVDHLRRSIEDFVDAITTSSSGDEGVMRTRIQEHVDKFYTEDLAAEFPSFMPRTHASMVDAYSQVNTPPGCGLKVTFEVTDVMAVNNSAVASNNPEERRINCVMAMTFAMATYSTEKPGPPCLFTIPERLNARLNPHLDKMEVFNLNVDGPLMGQKLGSCFKTCFSGHGGHDEL</sequence>
<dbReference type="GeneID" id="16068311"/>
<accession>F2USJ5</accession>
<evidence type="ECO:0000313" key="3">
    <source>
        <dbReference type="Proteomes" id="UP000007799"/>
    </source>
</evidence>
<keyword evidence="3" id="KW-1185">Reference proteome</keyword>
<evidence type="ECO:0000256" key="1">
    <source>
        <dbReference type="SAM" id="SignalP"/>
    </source>
</evidence>
<dbReference type="AlphaFoldDB" id="F2USJ5"/>
<organism evidence="3">
    <name type="scientific">Salpingoeca rosetta (strain ATCC 50818 / BSB-021)</name>
    <dbReference type="NCBI Taxonomy" id="946362"/>
    <lineage>
        <taxon>Eukaryota</taxon>
        <taxon>Choanoflagellata</taxon>
        <taxon>Craspedida</taxon>
        <taxon>Salpingoecidae</taxon>
        <taxon>Salpingoeca</taxon>
    </lineage>
</organism>
<dbReference type="RefSeq" id="XP_004987789.1">
    <property type="nucleotide sequence ID" value="XM_004987732.1"/>
</dbReference>
<dbReference type="InParanoid" id="F2USJ5"/>
<evidence type="ECO:0000313" key="2">
    <source>
        <dbReference type="EMBL" id="EGD81104.1"/>
    </source>
</evidence>
<feature type="chain" id="PRO_5003290951" evidence="1">
    <location>
        <begin position="32"/>
        <end position="220"/>
    </location>
</feature>
<keyword evidence="1" id="KW-0732">Signal</keyword>
<gene>
    <name evidence="2" type="ORF">PTSG_11142</name>
</gene>
<dbReference type="EMBL" id="GL832995">
    <property type="protein sequence ID" value="EGD81104.1"/>
    <property type="molecule type" value="Genomic_DNA"/>
</dbReference>
<protein>
    <submittedName>
        <fullName evidence="2">Uncharacterized protein</fullName>
    </submittedName>
</protein>
<name>F2USJ5_SALR5</name>
<reference evidence="2" key="1">
    <citation type="submission" date="2009-08" db="EMBL/GenBank/DDBJ databases">
        <title>Annotation of Salpingoeca rosetta.</title>
        <authorList>
            <consortium name="The Broad Institute Genome Sequencing Platform"/>
            <person name="Russ C."/>
            <person name="Cuomo C."/>
            <person name="Burger G."/>
            <person name="Gray M.W."/>
            <person name="Holland P.W.H."/>
            <person name="King N."/>
            <person name="Lang F.B.F."/>
            <person name="Roger A.J."/>
            <person name="Ruiz-Trillo I."/>
            <person name="Young S.K."/>
            <person name="Zeng Q."/>
            <person name="Gargeya S."/>
            <person name="Alvarado L."/>
            <person name="Berlin A."/>
            <person name="Chapman S.B."/>
            <person name="Chen Z."/>
            <person name="Freedman E."/>
            <person name="Gellesch M."/>
            <person name="Goldberg J."/>
            <person name="Griggs A."/>
            <person name="Gujja S."/>
            <person name="Heilman E."/>
            <person name="Heiman D."/>
            <person name="Howarth C."/>
            <person name="Mehta T."/>
            <person name="Neiman D."/>
            <person name="Pearson M."/>
            <person name="Roberts A."/>
            <person name="Saif S."/>
            <person name="Shea T."/>
            <person name="Shenoy N."/>
            <person name="Sisk P."/>
            <person name="Stolte C."/>
            <person name="Sykes S."/>
            <person name="White J."/>
            <person name="Yandava C."/>
            <person name="Haas B."/>
            <person name="Nusbaum C."/>
            <person name="Birren B."/>
        </authorList>
    </citation>
    <scope>NUCLEOTIDE SEQUENCE [LARGE SCALE GENOMIC DNA]</scope>
    <source>
        <strain evidence="2">ATCC 50818</strain>
    </source>
</reference>
<dbReference type="KEGG" id="sre:PTSG_11142"/>
<proteinExistence type="predicted"/>
<feature type="signal peptide" evidence="1">
    <location>
        <begin position="1"/>
        <end position="31"/>
    </location>
</feature>